<name>A0A0B5DAX5_9ACTN</name>
<dbReference type="RefSeq" id="WP_043439889.1">
    <property type="nucleotide sequence ID" value="NZ_CP009313.1"/>
</dbReference>
<dbReference type="OrthoDB" id="4294355at2"/>
<dbReference type="AlphaFoldDB" id="A0A0B5DAX5"/>
<evidence type="ECO:0000313" key="2">
    <source>
        <dbReference type="EMBL" id="AJE40454.1"/>
    </source>
</evidence>
<dbReference type="InterPro" id="IPR029082">
    <property type="entry name" value="Imm35"/>
</dbReference>
<dbReference type="HOGENOM" id="CLU_2439481_0_0_11"/>
<protein>
    <recommendedName>
        <fullName evidence="1">Immunity protein 35 domain-containing protein</fullName>
    </recommendedName>
</protein>
<dbReference type="EMBL" id="CP009313">
    <property type="protein sequence ID" value="AJE40454.1"/>
    <property type="molecule type" value="Genomic_DNA"/>
</dbReference>
<organism evidence="2 4">
    <name type="scientific">Streptomyces nodosus</name>
    <dbReference type="NCBI Taxonomy" id="40318"/>
    <lineage>
        <taxon>Bacteria</taxon>
        <taxon>Bacillati</taxon>
        <taxon>Actinomycetota</taxon>
        <taxon>Actinomycetes</taxon>
        <taxon>Kitasatosporales</taxon>
        <taxon>Streptomycetaceae</taxon>
        <taxon>Streptomyces</taxon>
    </lineage>
</organism>
<evidence type="ECO:0000313" key="5">
    <source>
        <dbReference type="Proteomes" id="UP000325763"/>
    </source>
</evidence>
<sequence length="90" mass="10403">MMEQDEALQLAVAFLAQSQRDDEPPLAIDAERVRESNGFLIVPYNSVQYLASRDVRQQLLDCWPILVDLERGDVRFGTLDERHLWKNLSS</sequence>
<keyword evidence="4" id="KW-1185">Reference proteome</keyword>
<dbReference type="Proteomes" id="UP000325763">
    <property type="component" value="Chromosome"/>
</dbReference>
<evidence type="ECO:0000313" key="3">
    <source>
        <dbReference type="EMBL" id="QEV39016.1"/>
    </source>
</evidence>
<dbReference type="Proteomes" id="UP000031526">
    <property type="component" value="Chromosome"/>
</dbReference>
<dbReference type="STRING" id="40318.SNOD_10670"/>
<dbReference type="Pfam" id="PF15567">
    <property type="entry name" value="Imm35"/>
    <property type="match status" value="1"/>
</dbReference>
<accession>A0A0B5DAX5</accession>
<feature type="domain" description="Immunity protein 35" evidence="1">
    <location>
        <begin position="5"/>
        <end position="75"/>
    </location>
</feature>
<gene>
    <name evidence="3" type="ORF">CP978_10990</name>
    <name evidence="2" type="ORF">SNOD_10670</name>
</gene>
<dbReference type="KEGG" id="snq:CP978_10990"/>
<proteinExistence type="predicted"/>
<evidence type="ECO:0000313" key="4">
    <source>
        <dbReference type="Proteomes" id="UP000031526"/>
    </source>
</evidence>
<reference evidence="2 4" key="2">
    <citation type="journal article" date="2016" name="Appl. Microbiol. Biotechnol.">
        <title>Exploiting the genome sequence of Streptomyces nodosus for enhanced antibiotic production.</title>
        <authorList>
            <person name="Sweeney P."/>
            <person name="Murphy C.D."/>
            <person name="Caffrey P."/>
        </authorList>
    </citation>
    <scope>NUCLEOTIDE SEQUENCE [LARGE SCALE GENOMIC DNA]</scope>
    <source>
        <strain evidence="2 4">ATCC 14899</strain>
    </source>
</reference>
<reference evidence="3 5" key="3">
    <citation type="submission" date="2017-09" db="EMBL/GenBank/DDBJ databases">
        <title>Streptomyces genome completion.</title>
        <authorList>
            <person name="Lee N."/>
            <person name="Cho B.-K."/>
        </authorList>
    </citation>
    <scope>NUCLEOTIDE SEQUENCE [LARGE SCALE GENOMIC DNA]</scope>
    <source>
        <strain evidence="3 5">ATCC 14899</strain>
    </source>
</reference>
<evidence type="ECO:0000259" key="1">
    <source>
        <dbReference type="Pfam" id="PF15567"/>
    </source>
</evidence>
<dbReference type="EMBL" id="CP023747">
    <property type="protein sequence ID" value="QEV39016.1"/>
    <property type="molecule type" value="Genomic_DNA"/>
</dbReference>
<reference evidence="4" key="1">
    <citation type="submission" date="2014-09" db="EMBL/GenBank/DDBJ databases">
        <title>Sequence of the Streptomyces nodosus genome.</title>
        <authorList>
            <person name="Sweeney P."/>
            <person name="Stephens N."/>
            <person name="Murphy C."/>
            <person name="Caffrey P."/>
        </authorList>
    </citation>
    <scope>NUCLEOTIDE SEQUENCE [LARGE SCALE GENOMIC DNA]</scope>
    <source>
        <strain evidence="4">ATCC 14899</strain>
    </source>
</reference>